<dbReference type="KEGG" id="cag:Cagg_2327"/>
<dbReference type="InterPro" id="IPR010914">
    <property type="entry name" value="RsgA_GTPase_dom"/>
</dbReference>
<dbReference type="eggNOG" id="COG1162">
    <property type="taxonomic scope" value="Bacteria"/>
</dbReference>
<dbReference type="EMBL" id="CP001337">
    <property type="protein sequence ID" value="ACL25206.1"/>
    <property type="molecule type" value="Genomic_DNA"/>
</dbReference>
<dbReference type="AlphaFoldDB" id="B8GDD9"/>
<dbReference type="InterPro" id="IPR012340">
    <property type="entry name" value="NA-bd_OB-fold"/>
</dbReference>
<dbReference type="InterPro" id="IPR004881">
    <property type="entry name" value="Ribosome_biogen_GTPase_RsgA"/>
</dbReference>
<dbReference type="OrthoDB" id="9809485at2"/>
<feature type="domain" description="EngC GTPase" evidence="11">
    <location>
        <begin position="102"/>
        <end position="251"/>
    </location>
</feature>
<dbReference type="GO" id="GO:0005525">
    <property type="term" value="F:GTP binding"/>
    <property type="evidence" value="ECO:0007669"/>
    <property type="project" value="UniProtKB-UniRule"/>
</dbReference>
<evidence type="ECO:0000256" key="9">
    <source>
        <dbReference type="ARBA" id="ARBA00023134"/>
    </source>
</evidence>
<evidence type="ECO:0000256" key="2">
    <source>
        <dbReference type="ARBA" id="ARBA00022517"/>
    </source>
</evidence>
<reference evidence="13" key="1">
    <citation type="submission" date="2008-12" db="EMBL/GenBank/DDBJ databases">
        <title>Complete sequence of Chloroflexus aggregans DSM 9485.</title>
        <authorList>
            <consortium name="US DOE Joint Genome Institute"/>
            <person name="Lucas S."/>
            <person name="Copeland A."/>
            <person name="Lapidus A."/>
            <person name="Glavina del Rio T."/>
            <person name="Dalin E."/>
            <person name="Tice H."/>
            <person name="Pitluck S."/>
            <person name="Foster B."/>
            <person name="Larimer F."/>
            <person name="Land M."/>
            <person name="Hauser L."/>
            <person name="Kyrpides N."/>
            <person name="Mikhailova N."/>
            <person name="Bryant D."/>
            <person name="Richardson P."/>
        </authorList>
    </citation>
    <scope>NUCLEOTIDE SEQUENCE</scope>
    <source>
        <strain evidence="13">DSM 9485</strain>
    </source>
</reference>
<dbReference type="GO" id="GO:0046872">
    <property type="term" value="F:metal ion binding"/>
    <property type="evidence" value="ECO:0007669"/>
    <property type="project" value="UniProtKB-KW"/>
</dbReference>
<feature type="binding site" evidence="10">
    <location>
        <begin position="193"/>
        <end position="201"/>
    </location>
    <ligand>
        <name>GTP</name>
        <dbReference type="ChEBI" id="CHEBI:37565"/>
    </ligand>
</feature>
<evidence type="ECO:0000256" key="5">
    <source>
        <dbReference type="ARBA" id="ARBA00022741"/>
    </source>
</evidence>
<dbReference type="InterPro" id="IPR027417">
    <property type="entry name" value="P-loop_NTPase"/>
</dbReference>
<keyword evidence="1 10" id="KW-0963">Cytoplasm</keyword>
<name>B8GDD9_CHLAD</name>
<protein>
    <recommendedName>
        <fullName evidence="10">Small ribosomal subunit biogenesis GTPase RsgA</fullName>
        <ecNumber evidence="10">3.6.1.-</ecNumber>
    </recommendedName>
</protein>
<dbReference type="HAMAP" id="MF_01820">
    <property type="entry name" value="GTPase_RsgA"/>
    <property type="match status" value="1"/>
</dbReference>
<dbReference type="Pfam" id="PF03193">
    <property type="entry name" value="RsgA_GTPase"/>
    <property type="match status" value="1"/>
</dbReference>
<feature type="binding site" evidence="10">
    <location>
        <position position="282"/>
    </location>
    <ligand>
        <name>Zn(2+)</name>
        <dbReference type="ChEBI" id="CHEBI:29105"/>
    </ligand>
</feature>
<dbReference type="Proteomes" id="UP000002508">
    <property type="component" value="Chromosome"/>
</dbReference>
<dbReference type="SUPFAM" id="SSF50249">
    <property type="entry name" value="Nucleic acid-binding proteins"/>
    <property type="match status" value="1"/>
</dbReference>
<evidence type="ECO:0000256" key="10">
    <source>
        <dbReference type="HAMAP-Rule" id="MF_01820"/>
    </source>
</evidence>
<comment type="function">
    <text evidence="10">One of several proteins that assist in the late maturation steps of the functional core of the 30S ribosomal subunit. Helps release RbfA from mature subunits. May play a role in the assembly of ribosomal proteins into the subunit. Circularly permuted GTPase that catalyzes slow GTP hydrolysis, GTPase activity is stimulated by the 30S ribosomal subunit.</text>
</comment>
<keyword evidence="3 10" id="KW-0479">Metal-binding</keyword>
<dbReference type="CDD" id="cd01854">
    <property type="entry name" value="YjeQ_EngC"/>
    <property type="match status" value="1"/>
</dbReference>
<keyword evidence="6 10" id="KW-0378">Hydrolase</keyword>
<evidence type="ECO:0000256" key="8">
    <source>
        <dbReference type="ARBA" id="ARBA00022884"/>
    </source>
</evidence>
<dbReference type="PROSITE" id="PS51721">
    <property type="entry name" value="G_CP"/>
    <property type="match status" value="1"/>
</dbReference>
<dbReference type="HOGENOM" id="CLU_033617_2_0_0"/>
<evidence type="ECO:0000259" key="12">
    <source>
        <dbReference type="PROSITE" id="PS51721"/>
    </source>
</evidence>
<dbReference type="InterPro" id="IPR030378">
    <property type="entry name" value="G_CP_dom"/>
</dbReference>
<feature type="domain" description="CP-type G" evidence="12">
    <location>
        <begin position="93"/>
        <end position="253"/>
    </location>
</feature>
<keyword evidence="9 10" id="KW-0342">GTP-binding</keyword>
<dbReference type="RefSeq" id="WP_015941064.1">
    <property type="nucleotide sequence ID" value="NC_011831.1"/>
</dbReference>
<comment type="subunit">
    <text evidence="10">Monomer. Associates with 30S ribosomal subunit, binds 16S rRNA.</text>
</comment>
<feature type="binding site" evidence="10">
    <location>
        <position position="284"/>
    </location>
    <ligand>
        <name>Zn(2+)</name>
        <dbReference type="ChEBI" id="CHEBI:29105"/>
    </ligand>
</feature>
<dbReference type="EC" id="3.6.1.-" evidence="10"/>
<comment type="cofactor">
    <cofactor evidence="10">
        <name>Zn(2+)</name>
        <dbReference type="ChEBI" id="CHEBI:29105"/>
    </cofactor>
    <text evidence="10">Binds 1 zinc ion per subunit.</text>
</comment>
<feature type="binding site" evidence="10">
    <location>
        <position position="290"/>
    </location>
    <ligand>
        <name>Zn(2+)</name>
        <dbReference type="ChEBI" id="CHEBI:29105"/>
    </ligand>
</feature>
<evidence type="ECO:0000256" key="1">
    <source>
        <dbReference type="ARBA" id="ARBA00022490"/>
    </source>
</evidence>
<dbReference type="Gene3D" id="3.40.50.300">
    <property type="entry name" value="P-loop containing nucleotide triphosphate hydrolases"/>
    <property type="match status" value="1"/>
</dbReference>
<keyword evidence="4 10" id="KW-0699">rRNA-binding</keyword>
<evidence type="ECO:0000256" key="4">
    <source>
        <dbReference type="ARBA" id="ARBA00022730"/>
    </source>
</evidence>
<comment type="similarity">
    <text evidence="10">Belongs to the TRAFAC class YlqF/YawG GTPase family. RsgA subfamily.</text>
</comment>
<dbReference type="GO" id="GO:0042274">
    <property type="term" value="P:ribosomal small subunit biogenesis"/>
    <property type="evidence" value="ECO:0007669"/>
    <property type="project" value="UniProtKB-UniRule"/>
</dbReference>
<feature type="binding site" evidence="10">
    <location>
        <begin position="142"/>
        <end position="145"/>
    </location>
    <ligand>
        <name>GTP</name>
        <dbReference type="ChEBI" id="CHEBI:37565"/>
    </ligand>
</feature>
<keyword evidence="7 10" id="KW-0862">Zinc</keyword>
<dbReference type="CDD" id="cd04466">
    <property type="entry name" value="S1_YloQ_GTPase"/>
    <property type="match status" value="1"/>
</dbReference>
<proteinExistence type="inferred from homology"/>
<keyword evidence="8 10" id="KW-0694">RNA-binding</keyword>
<keyword evidence="14" id="KW-1185">Reference proteome</keyword>
<dbReference type="GO" id="GO:0003924">
    <property type="term" value="F:GTPase activity"/>
    <property type="evidence" value="ECO:0007669"/>
    <property type="project" value="UniProtKB-UniRule"/>
</dbReference>
<accession>B8GDD9</accession>
<evidence type="ECO:0000313" key="13">
    <source>
        <dbReference type="EMBL" id="ACL25206.1"/>
    </source>
</evidence>
<dbReference type="Gene3D" id="1.10.40.50">
    <property type="entry name" value="Probable gtpase engc, domain 3"/>
    <property type="match status" value="1"/>
</dbReference>
<keyword evidence="2 10" id="KW-0690">Ribosome biogenesis</keyword>
<dbReference type="PANTHER" id="PTHR32120:SF11">
    <property type="entry name" value="SMALL RIBOSOMAL SUBUNIT BIOGENESIS GTPASE RSGA 1, MITOCHONDRIAL-RELATED"/>
    <property type="match status" value="1"/>
</dbReference>
<dbReference type="SUPFAM" id="SSF52540">
    <property type="entry name" value="P-loop containing nucleoside triphosphate hydrolases"/>
    <property type="match status" value="1"/>
</dbReference>
<sequence>MEIGQTVSAPETKTGRLIGTVLRAQSGFFWVLTEQGLLECRLRGRLKKERQATDLVVIGDQVEVVLVGYGQGAIEAVLPRRSQLARRAAGSRGAYKEDVIVANVDQVLLVFACAKPEFTPRMLDRYLVICEHSELPAIIVATKIDLVGREVAESLFRPYEQIGYPVVYTSIISGEGIADLRDRLIGKISVVTGKSGVGKSSLLNAIQPGLNLRTGEVSERLTKGRHTTTVAELIPLTMPGGGYVADTPGIREIGLWKLPARDLAWCFREFRPFLRDCYFAGCTHLHEPDCAVRAAVERGEITPERYDSYVRLMNSDEEG</sequence>
<dbReference type="Gene3D" id="2.40.50.140">
    <property type="entry name" value="Nucleic acid-binding proteins"/>
    <property type="match status" value="1"/>
</dbReference>
<dbReference type="InterPro" id="IPR031944">
    <property type="entry name" value="RsgA_N"/>
</dbReference>
<dbReference type="GO" id="GO:0019843">
    <property type="term" value="F:rRNA binding"/>
    <property type="evidence" value="ECO:0007669"/>
    <property type="project" value="UniProtKB-KW"/>
</dbReference>
<dbReference type="NCBIfam" id="TIGR00157">
    <property type="entry name" value="ribosome small subunit-dependent GTPase A"/>
    <property type="match status" value="1"/>
</dbReference>
<feature type="binding site" evidence="10">
    <location>
        <position position="277"/>
    </location>
    <ligand>
        <name>Zn(2+)</name>
        <dbReference type="ChEBI" id="CHEBI:29105"/>
    </ligand>
</feature>
<dbReference type="PANTHER" id="PTHR32120">
    <property type="entry name" value="SMALL RIBOSOMAL SUBUNIT BIOGENESIS GTPASE RSGA"/>
    <property type="match status" value="1"/>
</dbReference>
<organism evidence="13 14">
    <name type="scientific">Chloroflexus aggregans (strain MD-66 / DSM 9485)</name>
    <dbReference type="NCBI Taxonomy" id="326427"/>
    <lineage>
        <taxon>Bacteria</taxon>
        <taxon>Bacillati</taxon>
        <taxon>Chloroflexota</taxon>
        <taxon>Chloroflexia</taxon>
        <taxon>Chloroflexales</taxon>
        <taxon>Chloroflexineae</taxon>
        <taxon>Chloroflexaceae</taxon>
        <taxon>Chloroflexus</taxon>
    </lineage>
</organism>
<evidence type="ECO:0000256" key="3">
    <source>
        <dbReference type="ARBA" id="ARBA00022723"/>
    </source>
</evidence>
<evidence type="ECO:0000256" key="6">
    <source>
        <dbReference type="ARBA" id="ARBA00022801"/>
    </source>
</evidence>
<evidence type="ECO:0000259" key="11">
    <source>
        <dbReference type="PROSITE" id="PS50936"/>
    </source>
</evidence>
<evidence type="ECO:0000313" key="14">
    <source>
        <dbReference type="Proteomes" id="UP000002508"/>
    </source>
</evidence>
<comment type="subcellular location">
    <subcellularLocation>
        <location evidence="10">Cytoplasm</location>
    </subcellularLocation>
</comment>
<gene>
    <name evidence="10" type="primary">rsgA</name>
    <name evidence="13" type="ordered locus">Cagg_2327</name>
</gene>
<keyword evidence="5 10" id="KW-0547">Nucleotide-binding</keyword>
<dbReference type="Pfam" id="PF16745">
    <property type="entry name" value="RsgA_N"/>
    <property type="match status" value="1"/>
</dbReference>
<dbReference type="STRING" id="326427.Cagg_2327"/>
<dbReference type="PROSITE" id="PS50936">
    <property type="entry name" value="ENGC_GTPASE"/>
    <property type="match status" value="1"/>
</dbReference>
<dbReference type="GO" id="GO:0005737">
    <property type="term" value="C:cytoplasm"/>
    <property type="evidence" value="ECO:0007669"/>
    <property type="project" value="UniProtKB-SubCell"/>
</dbReference>
<evidence type="ECO:0000256" key="7">
    <source>
        <dbReference type="ARBA" id="ARBA00022833"/>
    </source>
</evidence>